<evidence type="ECO:0000313" key="3">
    <source>
        <dbReference type="EMBL" id="GAA5196425.1"/>
    </source>
</evidence>
<comment type="caution">
    <text evidence="3">The sequence shown here is derived from an EMBL/GenBank/DDBJ whole genome shotgun (WGS) entry which is preliminary data.</text>
</comment>
<dbReference type="Proteomes" id="UP001501570">
    <property type="component" value="Unassembled WGS sequence"/>
</dbReference>
<feature type="domain" description="SGNH hydrolase-type esterase" evidence="2">
    <location>
        <begin position="210"/>
        <end position="400"/>
    </location>
</feature>
<dbReference type="PANTHER" id="PTHR43784:SF2">
    <property type="entry name" value="GDSL-LIKE LIPASE_ACYLHYDROLASE, PUTATIVE (AFU_ORTHOLOGUE AFUA_2G00820)-RELATED"/>
    <property type="match status" value="1"/>
</dbReference>
<evidence type="ECO:0000256" key="1">
    <source>
        <dbReference type="SAM" id="SignalP"/>
    </source>
</evidence>
<protein>
    <submittedName>
        <fullName evidence="3">SGNH/GDSL hydrolase family protein</fullName>
    </submittedName>
</protein>
<keyword evidence="1" id="KW-0732">Signal</keyword>
<dbReference type="GO" id="GO:0016787">
    <property type="term" value="F:hydrolase activity"/>
    <property type="evidence" value="ECO:0007669"/>
    <property type="project" value="UniProtKB-KW"/>
</dbReference>
<reference evidence="4" key="1">
    <citation type="journal article" date="2019" name="Int. J. Syst. Evol. Microbiol.">
        <title>The Global Catalogue of Microorganisms (GCM) 10K type strain sequencing project: providing services to taxonomists for standard genome sequencing and annotation.</title>
        <authorList>
            <consortium name="The Broad Institute Genomics Platform"/>
            <consortium name="The Broad Institute Genome Sequencing Center for Infectious Disease"/>
            <person name="Wu L."/>
            <person name="Ma J."/>
        </authorList>
    </citation>
    <scope>NUCLEOTIDE SEQUENCE [LARGE SCALE GENOMIC DNA]</scope>
    <source>
        <strain evidence="4">JCM 18304</strain>
    </source>
</reference>
<accession>A0ABP9SIM1</accession>
<dbReference type="RefSeq" id="WP_345636180.1">
    <property type="nucleotide sequence ID" value="NZ_BAABJQ010000026.1"/>
</dbReference>
<dbReference type="EMBL" id="BAABJQ010000026">
    <property type="protein sequence ID" value="GAA5196425.1"/>
    <property type="molecule type" value="Genomic_DNA"/>
</dbReference>
<dbReference type="InterPro" id="IPR013830">
    <property type="entry name" value="SGNH_hydro"/>
</dbReference>
<feature type="signal peptide" evidence="1">
    <location>
        <begin position="1"/>
        <end position="25"/>
    </location>
</feature>
<name>A0ABP9SIM1_9ACTN</name>
<feature type="chain" id="PRO_5046807410" evidence="1">
    <location>
        <begin position="26"/>
        <end position="412"/>
    </location>
</feature>
<dbReference type="PANTHER" id="PTHR43784">
    <property type="entry name" value="GDSL-LIKE LIPASE/ACYLHYDROLASE, PUTATIVE (AFU_ORTHOLOGUE AFUA_2G00820)-RELATED"/>
    <property type="match status" value="1"/>
</dbReference>
<proteinExistence type="predicted"/>
<keyword evidence="3" id="KW-0378">Hydrolase</keyword>
<dbReference type="InterPro" id="IPR053140">
    <property type="entry name" value="GDSL_Rv0518-like"/>
</dbReference>
<keyword evidence="4" id="KW-1185">Reference proteome</keyword>
<dbReference type="Pfam" id="PF13472">
    <property type="entry name" value="Lipase_GDSL_2"/>
    <property type="match status" value="1"/>
</dbReference>
<evidence type="ECO:0000313" key="4">
    <source>
        <dbReference type="Proteomes" id="UP001501570"/>
    </source>
</evidence>
<dbReference type="InterPro" id="IPR036514">
    <property type="entry name" value="SGNH_hydro_sf"/>
</dbReference>
<gene>
    <name evidence="3" type="ORF">GCM10023322_65330</name>
</gene>
<evidence type="ECO:0000259" key="2">
    <source>
        <dbReference type="Pfam" id="PF13472"/>
    </source>
</evidence>
<dbReference type="SUPFAM" id="SSF52266">
    <property type="entry name" value="SGNH hydrolase"/>
    <property type="match status" value="1"/>
</dbReference>
<dbReference type="Gene3D" id="3.40.50.1110">
    <property type="entry name" value="SGNH hydrolase"/>
    <property type="match status" value="1"/>
</dbReference>
<dbReference type="CDD" id="cd01830">
    <property type="entry name" value="XynE_like"/>
    <property type="match status" value="1"/>
</dbReference>
<sequence length="412" mass="44397">MRWTAATVAAATLVTGLLGAGIAQADAVAKKAPATSTGWVATWGTAAEVPFSGQQLAGFTDTTLRQRIHVSIGGDVVRLRLTNVYGKTPLVVRSATLARPGATAGDIDPASLVPVTFEGATSVTIPPGAEYASDPVKISVPGDGNLMASLYLPGPTGPATYHRDAWTTGYLATGDQTGQPTVASYPSRITNFYFLDGLDVESKVDGSVAFLGDSITDGTHSTVDADHRWPDYLADRMLQQPRSRQFGVVNSGIAGNRLLLDYTGAGQGVNALARLERDVLTQTAVRTVFVFEGINDLQNDPTQYDPNQFIQAYHQIIQRAHDQRIRVVASTITPWAGWTEWTPQREAVRLEVNQWIRTSGEFDGVVDFDKVIRDPANPQQILPAYDSGDHLHPNDVGYKAMADAVNLKLLRP</sequence>
<organism evidence="3 4">
    <name type="scientific">Rugosimonospora acidiphila</name>
    <dbReference type="NCBI Taxonomy" id="556531"/>
    <lineage>
        <taxon>Bacteria</taxon>
        <taxon>Bacillati</taxon>
        <taxon>Actinomycetota</taxon>
        <taxon>Actinomycetes</taxon>
        <taxon>Micromonosporales</taxon>
        <taxon>Micromonosporaceae</taxon>
        <taxon>Rugosimonospora</taxon>
    </lineage>
</organism>